<dbReference type="PRINTS" id="PR00344">
    <property type="entry name" value="BCTRLSENSOR"/>
</dbReference>
<feature type="domain" description="PAC" evidence="14">
    <location>
        <begin position="983"/>
        <end position="1036"/>
    </location>
</feature>
<evidence type="ECO:0000256" key="6">
    <source>
        <dbReference type="ARBA" id="ARBA00022741"/>
    </source>
</evidence>
<dbReference type="Pfam" id="PF00512">
    <property type="entry name" value="HisKA"/>
    <property type="match status" value="1"/>
</dbReference>
<comment type="catalytic activity">
    <reaction evidence="1">
        <text>ATP + protein L-histidine = ADP + protein N-phospho-L-histidine.</text>
        <dbReference type="EC" id="2.7.13.3"/>
    </reaction>
</comment>
<dbReference type="EC" id="2.7.13.3" evidence="3"/>
<protein>
    <recommendedName>
        <fullName evidence="3">histidine kinase</fullName>
        <ecNumber evidence="3">2.7.13.3</ecNumber>
    </recommendedName>
</protein>
<dbReference type="PROSITE" id="PS50885">
    <property type="entry name" value="HAMP"/>
    <property type="match status" value="1"/>
</dbReference>
<comment type="subcellular location">
    <subcellularLocation>
        <location evidence="2">Membrane</location>
    </subcellularLocation>
</comment>
<organism evidence="16 17">
    <name type="scientific">Candidatus Brocadia sinica JPN1</name>
    <dbReference type="NCBI Taxonomy" id="1197129"/>
    <lineage>
        <taxon>Bacteria</taxon>
        <taxon>Pseudomonadati</taxon>
        <taxon>Planctomycetota</taxon>
        <taxon>Candidatus Brocadiia</taxon>
        <taxon>Candidatus Brocadiales</taxon>
        <taxon>Candidatus Brocadiaceae</taxon>
        <taxon>Candidatus Brocadia</taxon>
    </lineage>
</organism>
<feature type="domain" description="PAC" evidence="14">
    <location>
        <begin position="567"/>
        <end position="618"/>
    </location>
</feature>
<dbReference type="Gene3D" id="3.30.565.10">
    <property type="entry name" value="Histidine kinase-like ATPase, C-terminal domain"/>
    <property type="match status" value="1"/>
</dbReference>
<dbReference type="SUPFAM" id="SSF47384">
    <property type="entry name" value="Homodimeric domain of signal transducing histidine kinase"/>
    <property type="match status" value="1"/>
</dbReference>
<dbReference type="InterPro" id="IPR036097">
    <property type="entry name" value="HisK_dim/P_sf"/>
</dbReference>
<dbReference type="PROSITE" id="PS51257">
    <property type="entry name" value="PROKAR_LIPOPROTEIN"/>
    <property type="match status" value="1"/>
</dbReference>
<evidence type="ECO:0000256" key="11">
    <source>
        <dbReference type="SAM" id="Phobius"/>
    </source>
</evidence>
<dbReference type="SMART" id="SM00388">
    <property type="entry name" value="HisKA"/>
    <property type="match status" value="1"/>
</dbReference>
<dbReference type="InterPro" id="IPR000014">
    <property type="entry name" value="PAS"/>
</dbReference>
<dbReference type="PANTHER" id="PTHR43065">
    <property type="entry name" value="SENSOR HISTIDINE KINASE"/>
    <property type="match status" value="1"/>
</dbReference>
<dbReference type="CDD" id="cd00130">
    <property type="entry name" value="PAS"/>
    <property type="match status" value="3"/>
</dbReference>
<feature type="domain" description="PAS" evidence="13">
    <location>
        <begin position="912"/>
        <end position="982"/>
    </location>
</feature>
<dbReference type="EMBL" id="BAFN01000001">
    <property type="protein sequence ID" value="GAN32073.1"/>
    <property type="molecule type" value="Genomic_DNA"/>
</dbReference>
<dbReference type="Gene3D" id="3.30.450.40">
    <property type="match status" value="2"/>
</dbReference>
<evidence type="ECO:0000313" key="17">
    <source>
        <dbReference type="Proteomes" id="UP000032309"/>
    </source>
</evidence>
<comment type="caution">
    <text evidence="16">The sequence shown here is derived from an EMBL/GenBank/DDBJ whole genome shotgun (WGS) entry which is preliminary data.</text>
</comment>
<dbReference type="PROSITE" id="PS50113">
    <property type="entry name" value="PAC"/>
    <property type="match status" value="3"/>
</dbReference>
<dbReference type="InterPro" id="IPR005467">
    <property type="entry name" value="His_kinase_dom"/>
</dbReference>
<keyword evidence="6" id="KW-0547">Nucleotide-binding</keyword>
<dbReference type="InterPro" id="IPR004358">
    <property type="entry name" value="Sig_transdc_His_kin-like_C"/>
</dbReference>
<dbReference type="PROSITE" id="PS50109">
    <property type="entry name" value="HIS_KIN"/>
    <property type="match status" value="1"/>
</dbReference>
<evidence type="ECO:0000256" key="2">
    <source>
        <dbReference type="ARBA" id="ARBA00004370"/>
    </source>
</evidence>
<keyword evidence="9" id="KW-0902">Two-component regulatory system</keyword>
<evidence type="ECO:0000259" key="14">
    <source>
        <dbReference type="PROSITE" id="PS50113"/>
    </source>
</evidence>
<dbReference type="Pfam" id="PF00989">
    <property type="entry name" value="PAS"/>
    <property type="match status" value="1"/>
</dbReference>
<dbReference type="SMART" id="SM00086">
    <property type="entry name" value="PAC"/>
    <property type="match status" value="3"/>
</dbReference>
<dbReference type="SMART" id="SM00387">
    <property type="entry name" value="HATPase_c"/>
    <property type="match status" value="1"/>
</dbReference>
<feature type="domain" description="PAS" evidence="13">
    <location>
        <begin position="619"/>
        <end position="675"/>
    </location>
</feature>
<feature type="domain" description="PAC" evidence="14">
    <location>
        <begin position="694"/>
        <end position="745"/>
    </location>
</feature>
<evidence type="ECO:0000256" key="10">
    <source>
        <dbReference type="SAM" id="Coils"/>
    </source>
</evidence>
<keyword evidence="11" id="KW-0472">Membrane</keyword>
<dbReference type="Gene3D" id="3.30.450.20">
    <property type="entry name" value="PAS domain"/>
    <property type="match status" value="3"/>
</dbReference>
<dbReference type="InterPro" id="IPR029016">
    <property type="entry name" value="GAF-like_dom_sf"/>
</dbReference>
<dbReference type="Gene3D" id="1.10.287.130">
    <property type="match status" value="1"/>
</dbReference>
<keyword evidence="11" id="KW-1133">Transmembrane helix</keyword>
<name>A0ABQ0JTM8_9BACT</name>
<dbReference type="InterPro" id="IPR003018">
    <property type="entry name" value="GAF"/>
</dbReference>
<dbReference type="Proteomes" id="UP000032309">
    <property type="component" value="Unassembled WGS sequence"/>
</dbReference>
<dbReference type="PANTHER" id="PTHR43065:SF10">
    <property type="entry name" value="PEROXIDE STRESS-ACTIVATED HISTIDINE KINASE MAK3"/>
    <property type="match status" value="1"/>
</dbReference>
<dbReference type="SUPFAM" id="SSF158472">
    <property type="entry name" value="HAMP domain-like"/>
    <property type="match status" value="1"/>
</dbReference>
<feature type="transmembrane region" description="Helical" evidence="11">
    <location>
        <begin position="6"/>
        <end position="29"/>
    </location>
</feature>
<evidence type="ECO:0000256" key="5">
    <source>
        <dbReference type="ARBA" id="ARBA00022679"/>
    </source>
</evidence>
<dbReference type="Pfam" id="PF02518">
    <property type="entry name" value="HATPase_c"/>
    <property type="match status" value="1"/>
</dbReference>
<feature type="domain" description="Histidine kinase" evidence="12">
    <location>
        <begin position="1049"/>
        <end position="1271"/>
    </location>
</feature>
<dbReference type="RefSeq" id="WP_052562195.1">
    <property type="nucleotide sequence ID" value="NZ_BAFN01000001.1"/>
</dbReference>
<dbReference type="SUPFAM" id="SSF55781">
    <property type="entry name" value="GAF domain-like"/>
    <property type="match status" value="2"/>
</dbReference>
<evidence type="ECO:0000259" key="13">
    <source>
        <dbReference type="PROSITE" id="PS50112"/>
    </source>
</evidence>
<evidence type="ECO:0000256" key="7">
    <source>
        <dbReference type="ARBA" id="ARBA00022777"/>
    </source>
</evidence>
<dbReference type="CDD" id="cd00082">
    <property type="entry name" value="HisKA"/>
    <property type="match status" value="1"/>
</dbReference>
<dbReference type="CDD" id="cd06225">
    <property type="entry name" value="HAMP"/>
    <property type="match status" value="1"/>
</dbReference>
<evidence type="ECO:0000259" key="12">
    <source>
        <dbReference type="PROSITE" id="PS50109"/>
    </source>
</evidence>
<dbReference type="SUPFAM" id="SSF55785">
    <property type="entry name" value="PYP-like sensor domain (PAS domain)"/>
    <property type="match status" value="3"/>
</dbReference>
<evidence type="ECO:0000259" key="15">
    <source>
        <dbReference type="PROSITE" id="PS50885"/>
    </source>
</evidence>
<keyword evidence="4" id="KW-0597">Phosphoprotein</keyword>
<dbReference type="InterPro" id="IPR013767">
    <property type="entry name" value="PAS_fold"/>
</dbReference>
<keyword evidence="11" id="KW-0812">Transmembrane</keyword>
<dbReference type="InterPro" id="IPR003661">
    <property type="entry name" value="HisK_dim/P_dom"/>
</dbReference>
<feature type="transmembrane region" description="Helical" evidence="11">
    <location>
        <begin position="189"/>
        <end position="212"/>
    </location>
</feature>
<dbReference type="SMART" id="SM00091">
    <property type="entry name" value="PAS"/>
    <property type="match status" value="3"/>
</dbReference>
<dbReference type="SMART" id="SM00065">
    <property type="entry name" value="GAF"/>
    <property type="match status" value="2"/>
</dbReference>
<dbReference type="Pfam" id="PF00672">
    <property type="entry name" value="HAMP"/>
    <property type="match status" value="1"/>
</dbReference>
<dbReference type="Pfam" id="PF13185">
    <property type="entry name" value="GAF_2"/>
    <property type="match status" value="1"/>
</dbReference>
<dbReference type="SUPFAM" id="SSF55874">
    <property type="entry name" value="ATPase domain of HSP90 chaperone/DNA topoisomerase II/histidine kinase"/>
    <property type="match status" value="1"/>
</dbReference>
<evidence type="ECO:0000256" key="1">
    <source>
        <dbReference type="ARBA" id="ARBA00000085"/>
    </source>
</evidence>
<keyword evidence="10" id="KW-0175">Coiled coil</keyword>
<feature type="coiled-coil region" evidence="10">
    <location>
        <begin position="474"/>
        <end position="511"/>
    </location>
</feature>
<feature type="domain" description="PAS" evidence="13">
    <location>
        <begin position="497"/>
        <end position="567"/>
    </location>
</feature>
<sequence>MIGIRTKLILFMSSLVIIIGTFSCLFFLIHAKRQQEEALKSFGTSLVMLLAQDIEVKHALSYSQHAFLDTPVKRIKALDREGEIAYLRISGIHSVLSEEKAPWLDIEMKEIPAGKGSQNLGILLTDCILASSREAFYDFSVPVLETAFSEEVFAAQVLEIIPVKTRQYTLGFVQIGLSPDKLNKRIHKILWRSVIPMGLIIILGGISITIFLTKYIVLPLQQMAGITLDIARGDLTRTVKVYSKDEIGQLSMNFNHMTHSLKISYDELKQEIAERKRTEALLKYRARIEELLATISTYFINLAPDEVDIGINRALKMIGEFAGVDRSYVFLYSDGEEKMDNSHEWCAEGIQPQKENLKGVPVHHFPWGMEKLRQFETIHIPRVSELSDCANAERELLQSQDIQSLVIVPMIYGGSTVGLLGFDSVRRETAWTSEDITMLKMVAEIFVNALEHKRMEEMLRKANSELEMRVLERTVELSNANELLKEEIAEHKKAKDELRKYEILISEISDLPYICDASGNVLFVNRTFKKLTGHKPEEFIGKPFAPLFDEENLKKAMDFYARTLNGESLEFELLFKDTGILCEYKNLPLRDENGNIIGVIGIARDITERQRMINALRQAKVYAENLIETANVMVVGLDVMGNIQIFNKAAEEITGYKKVEVRGKNWFEIIGPRDKHPHVWLDFTKWQSGGQLIKAFENHIFTKSGRKRYISWQNSEVREQGKVTGTISFGIDITEQKRTKELVERMRLTAFVRDVGIALTEGNTLHEILRHCAEAIVNNLDAAFARIWTLNEEENVLELQASAGMYTHRNGSHSRIPVGKFKVGLIARERKPHLTNSVIDDPYISDKNWVKREGMVAFAGYPLVVQDRLVGVVAMFSRKSFSEFIFRALASASDIIALGIARKQGEETLRMSERKYRILLENLPQKIFYKDKNSIYVSCNENYARDLNIQPDEIVGKTDYDFFHKNLAEKYIADDRRIMRSGQTEDMEEKYTKEGRELIVHTVKTPIRDERGEIIGILGVFWDVTEKVALQMEAIRSRHLVSLGELAAGVAHEINNPITGIINCAQILVNKSHKGSRENDVAHRIVKEGYRIANIVKSLLYFARPTDRKEQRSAVHVREILSDTLVLIEAQLRKDSIKLTLNIPEELTRIIVYPQQIQQVFLNIISNARYALNCKYPGKHDRKILEIRAEEVTMKNCPSVKVAFYDQGTGIPANILDKVMNPFFTTKPRGKGTGLGLSISHGVISDHGGQLLIDSVEGEFTEAAVILPAVSEH</sequence>
<dbReference type="InterPro" id="IPR035965">
    <property type="entry name" value="PAS-like_dom_sf"/>
</dbReference>
<dbReference type="InterPro" id="IPR003660">
    <property type="entry name" value="HAMP_dom"/>
</dbReference>
<proteinExistence type="predicted"/>
<dbReference type="NCBIfam" id="TIGR00229">
    <property type="entry name" value="sensory_box"/>
    <property type="match status" value="3"/>
</dbReference>
<dbReference type="InterPro" id="IPR036890">
    <property type="entry name" value="HATPase_C_sf"/>
</dbReference>
<dbReference type="Pfam" id="PF01590">
    <property type="entry name" value="GAF"/>
    <property type="match status" value="1"/>
</dbReference>
<evidence type="ECO:0000256" key="8">
    <source>
        <dbReference type="ARBA" id="ARBA00022840"/>
    </source>
</evidence>
<gene>
    <name evidence="16" type="ORF">BROSI_A0577</name>
</gene>
<dbReference type="InterPro" id="IPR013656">
    <property type="entry name" value="PAS_4"/>
</dbReference>
<accession>A0ABQ0JTM8</accession>
<reference evidence="17" key="1">
    <citation type="journal article" date="2015" name="Genome Announc.">
        <title>Draft Genome Sequence of an Anaerobic Ammonium-Oxidizing Bacterium, "Candidatus Brocadia sinica".</title>
        <authorList>
            <person name="Oshiki M."/>
            <person name="Shinyako-Hata K."/>
            <person name="Satoh H."/>
            <person name="Okabe S."/>
        </authorList>
    </citation>
    <scope>NUCLEOTIDE SEQUENCE [LARGE SCALE GENOMIC DNA]</scope>
    <source>
        <strain evidence="17">JPN1</strain>
    </source>
</reference>
<keyword evidence="5" id="KW-0808">Transferase</keyword>
<dbReference type="PROSITE" id="PS50112">
    <property type="entry name" value="PAS"/>
    <property type="match status" value="3"/>
</dbReference>
<evidence type="ECO:0000256" key="3">
    <source>
        <dbReference type="ARBA" id="ARBA00012438"/>
    </source>
</evidence>
<dbReference type="Gene3D" id="6.10.340.10">
    <property type="match status" value="1"/>
</dbReference>
<evidence type="ECO:0000256" key="4">
    <source>
        <dbReference type="ARBA" id="ARBA00022553"/>
    </source>
</evidence>
<dbReference type="SMART" id="SM00304">
    <property type="entry name" value="HAMP"/>
    <property type="match status" value="1"/>
</dbReference>
<dbReference type="InterPro" id="IPR000700">
    <property type="entry name" value="PAS-assoc_C"/>
</dbReference>
<keyword evidence="17" id="KW-1185">Reference proteome</keyword>
<dbReference type="Pfam" id="PF08448">
    <property type="entry name" value="PAS_4"/>
    <property type="match status" value="2"/>
</dbReference>
<keyword evidence="7" id="KW-0418">Kinase</keyword>
<evidence type="ECO:0000256" key="9">
    <source>
        <dbReference type="ARBA" id="ARBA00023012"/>
    </source>
</evidence>
<evidence type="ECO:0000313" key="16">
    <source>
        <dbReference type="EMBL" id="GAN32073.1"/>
    </source>
</evidence>
<dbReference type="InterPro" id="IPR003594">
    <property type="entry name" value="HATPase_dom"/>
</dbReference>
<keyword evidence="8" id="KW-0067">ATP-binding</keyword>
<dbReference type="InterPro" id="IPR001610">
    <property type="entry name" value="PAC"/>
</dbReference>
<feature type="domain" description="HAMP" evidence="15">
    <location>
        <begin position="214"/>
        <end position="266"/>
    </location>
</feature>